<evidence type="ECO:0000259" key="2">
    <source>
        <dbReference type="Pfam" id="PF13439"/>
    </source>
</evidence>
<dbReference type="SUPFAM" id="SSF53756">
    <property type="entry name" value="UDP-Glycosyltransferase/glycogen phosphorylase"/>
    <property type="match status" value="1"/>
</dbReference>
<proteinExistence type="predicted"/>
<name>A0A4P6YB94_9FLAO</name>
<dbReference type="AlphaFoldDB" id="A0A4P6YB94"/>
<keyword evidence="4" id="KW-1185">Reference proteome</keyword>
<evidence type="ECO:0000313" key="3">
    <source>
        <dbReference type="EMBL" id="QBN17523.1"/>
    </source>
</evidence>
<evidence type="ECO:0000313" key="4">
    <source>
        <dbReference type="Proteomes" id="UP000291124"/>
    </source>
</evidence>
<dbReference type="InterPro" id="IPR028098">
    <property type="entry name" value="Glyco_trans_4-like_N"/>
</dbReference>
<dbReference type="InterPro" id="IPR001296">
    <property type="entry name" value="Glyco_trans_1"/>
</dbReference>
<dbReference type="Pfam" id="PF13439">
    <property type="entry name" value="Glyco_transf_4"/>
    <property type="match status" value="1"/>
</dbReference>
<reference evidence="4" key="1">
    <citation type="submission" date="2019-03" db="EMBL/GenBank/DDBJ databases">
        <title>Flavobacterium sp.</title>
        <authorList>
            <person name="Kim H."/>
        </authorList>
    </citation>
    <scope>NUCLEOTIDE SEQUENCE [LARGE SCALE GENOMIC DNA]</scope>
    <source>
        <strain evidence="4">GS13</strain>
    </source>
</reference>
<protein>
    <submittedName>
        <fullName evidence="3">Glycosyltransferase family 1 protein</fullName>
    </submittedName>
</protein>
<feature type="domain" description="Glycosyl transferase family 1" evidence="1">
    <location>
        <begin position="184"/>
        <end position="342"/>
    </location>
</feature>
<feature type="domain" description="Glycosyltransferase subfamily 4-like N-terminal" evidence="2">
    <location>
        <begin position="17"/>
        <end position="172"/>
    </location>
</feature>
<dbReference type="Pfam" id="PF00534">
    <property type="entry name" value="Glycos_transf_1"/>
    <property type="match status" value="1"/>
</dbReference>
<dbReference type="InterPro" id="IPR050194">
    <property type="entry name" value="Glycosyltransferase_grp1"/>
</dbReference>
<organism evidence="3 4">
    <name type="scientific">Flavobacterium nackdongense</name>
    <dbReference type="NCBI Taxonomy" id="2547394"/>
    <lineage>
        <taxon>Bacteria</taxon>
        <taxon>Pseudomonadati</taxon>
        <taxon>Bacteroidota</taxon>
        <taxon>Flavobacteriia</taxon>
        <taxon>Flavobacteriales</taxon>
        <taxon>Flavobacteriaceae</taxon>
        <taxon>Flavobacterium</taxon>
    </lineage>
</organism>
<sequence length="371" mass="42287">MEIIHIVLGKANPERMNGVNKVVFQLVTKQVHFGKKAAVWGITNDQEDNYGERNFETQLFLKQRNPFAISEELKLAIIDKKDKAVFHLHGGWIPVFYSLSKLMHQHQISFVLTPHGAYNTIAMQRSSWIKKFYFSLFEKKLLSRTSKIHCIGKSEVNGLKKIFDNKKAILLPYGYENDKTITIENTANPSIVFGFIGRLDIYTKGLDTLLKAFASFKKIQPEARLWIVGDSKEKVILEQQIKSKSLEKNIILLGSKYAAEKEEILQKIDVFVHPSRNEGLPLSVIEAASFGKPCIVTDATNIGTQIVNSKAGITIYSQSSSQLDDAMQKMYSIWENPAAFKKMQENAIQMVEQNYNWKKLIAQFNTDLYTI</sequence>
<accession>A0A4P6YB94</accession>
<dbReference type="PANTHER" id="PTHR45947:SF3">
    <property type="entry name" value="SULFOQUINOVOSYL TRANSFERASE SQD2"/>
    <property type="match status" value="1"/>
</dbReference>
<dbReference type="EMBL" id="CP037933">
    <property type="protein sequence ID" value="QBN17523.1"/>
    <property type="molecule type" value="Genomic_DNA"/>
</dbReference>
<dbReference type="PANTHER" id="PTHR45947">
    <property type="entry name" value="SULFOQUINOVOSYL TRANSFERASE SQD2"/>
    <property type="match status" value="1"/>
</dbReference>
<dbReference type="Gene3D" id="3.40.50.2000">
    <property type="entry name" value="Glycogen Phosphorylase B"/>
    <property type="match status" value="2"/>
</dbReference>
<dbReference type="RefSeq" id="WP_133275054.1">
    <property type="nucleotide sequence ID" value="NZ_CP037933.1"/>
</dbReference>
<evidence type="ECO:0000259" key="1">
    <source>
        <dbReference type="Pfam" id="PF00534"/>
    </source>
</evidence>
<dbReference type="GO" id="GO:0016757">
    <property type="term" value="F:glycosyltransferase activity"/>
    <property type="evidence" value="ECO:0007669"/>
    <property type="project" value="InterPro"/>
</dbReference>
<dbReference type="OrthoDB" id="9806653at2"/>
<keyword evidence="3" id="KW-0808">Transferase</keyword>
<dbReference type="Proteomes" id="UP000291124">
    <property type="component" value="Chromosome"/>
</dbReference>
<dbReference type="KEGG" id="fnk:E1750_01490"/>
<dbReference type="CDD" id="cd03801">
    <property type="entry name" value="GT4_PimA-like"/>
    <property type="match status" value="1"/>
</dbReference>
<gene>
    <name evidence="3" type="ORF">E1750_01490</name>
</gene>